<dbReference type="EMBL" id="PTIU01000010">
    <property type="protein sequence ID" value="PPK54799.1"/>
    <property type="molecule type" value="Genomic_DNA"/>
</dbReference>
<comment type="caution">
    <text evidence="6">The sequence shown here is derived from an EMBL/GenBank/DDBJ whole genome shotgun (WGS) entry which is preliminary data.</text>
</comment>
<evidence type="ECO:0000256" key="1">
    <source>
        <dbReference type="ARBA" id="ARBA00009191"/>
    </source>
</evidence>
<name>A0A2S6G6R6_9GAMM</name>
<evidence type="ECO:0000313" key="5">
    <source>
        <dbReference type="EMBL" id="PPK51421.1"/>
    </source>
</evidence>
<evidence type="ECO:0000259" key="4">
    <source>
        <dbReference type="Pfam" id="PF03088"/>
    </source>
</evidence>
<dbReference type="PANTHER" id="PTHR10426:SF88">
    <property type="entry name" value="ADIPOCYTE PLASMA MEMBRANE-ASSOCIATED PROTEIN HEMOMUCIN-RELATED"/>
    <property type="match status" value="1"/>
</dbReference>
<dbReference type="Proteomes" id="UP000239648">
    <property type="component" value="Unassembled WGS sequence"/>
</dbReference>
<evidence type="ECO:0000256" key="3">
    <source>
        <dbReference type="ARBA" id="ARBA00023180"/>
    </source>
</evidence>
<dbReference type="Proteomes" id="UP000239446">
    <property type="component" value="Unassembled WGS sequence"/>
</dbReference>
<evidence type="ECO:0000313" key="6">
    <source>
        <dbReference type="EMBL" id="PPK54799.1"/>
    </source>
</evidence>
<dbReference type="InterPro" id="IPR018119">
    <property type="entry name" value="Strictosidine_synth_cons-reg"/>
</dbReference>
<keyword evidence="8" id="KW-1185">Reference proteome</keyword>
<comment type="similarity">
    <text evidence="1">Belongs to the strictosidine synthase family.</text>
</comment>
<proteinExistence type="inferred from homology"/>
<gene>
    <name evidence="6" type="ORF">B0H24_101066</name>
    <name evidence="5" type="ORF">BY455_11220</name>
</gene>
<sequence>MMKWLLIGLLVVFLLLGSFLLTPSPVDSQAWNPPSPPAMTGVLAPNERLRLADLVARGQLTGPEDIAVSPRGDIYTGMADGRIVRVSQDGRAQTWVETGGRPLGLAFDRQGNLIVADADRGLLSVTPDGEVTVLAREARGTLFRLTDGVDVGPDGQIYFTDASSRFPISEYAYDLLEMRPHGRLLRYNPETGKVSVLLDHLHFPNGVVVSPNGDYLLVAETWKYRILKYGLKGPHEGQAEVFASNLPGFPDNLDVDSEGRYWVAFPSPRHPEIDALHRKPWLKDLVARLPAFLQPGMDSYGLVIAYNEAGEPLISLHDTRGTHLRTVTSVTPNGDTLYFGSLDNDRIGRLPFKAIPGLGD</sequence>
<reference evidence="5 8" key="1">
    <citation type="submission" date="2018-02" db="EMBL/GenBank/DDBJ databases">
        <title>Deep subsurface shale carbon reservoir microbial communities from Ohio and West Virginia, USA.</title>
        <authorList>
            <person name="Wrighton K."/>
        </authorList>
    </citation>
    <scope>NUCLEOTIDE SEQUENCE [LARGE SCALE GENOMIC DNA]</scope>
    <source>
        <strain evidence="5 8">UTICA-S1B6</strain>
    </source>
</reference>
<dbReference type="EMBL" id="PTIT01000012">
    <property type="protein sequence ID" value="PPK51421.1"/>
    <property type="molecule type" value="Genomic_DNA"/>
</dbReference>
<accession>A0A2S6G6R6</accession>
<dbReference type="GO" id="GO:0016787">
    <property type="term" value="F:hydrolase activity"/>
    <property type="evidence" value="ECO:0007669"/>
    <property type="project" value="TreeGrafter"/>
</dbReference>
<evidence type="ECO:0000256" key="2">
    <source>
        <dbReference type="ARBA" id="ARBA00022553"/>
    </source>
</evidence>
<dbReference type="PANTHER" id="PTHR10426">
    <property type="entry name" value="STRICTOSIDINE SYNTHASE-RELATED"/>
    <property type="match status" value="1"/>
</dbReference>
<dbReference type="GO" id="GO:0012505">
    <property type="term" value="C:endomembrane system"/>
    <property type="evidence" value="ECO:0007669"/>
    <property type="project" value="TreeGrafter"/>
</dbReference>
<dbReference type="Gene3D" id="2.120.10.30">
    <property type="entry name" value="TolB, C-terminal domain"/>
    <property type="match status" value="1"/>
</dbReference>
<dbReference type="Pfam" id="PF03088">
    <property type="entry name" value="Str_synth"/>
    <property type="match status" value="1"/>
</dbReference>
<dbReference type="Pfam" id="PF20067">
    <property type="entry name" value="SSL_N"/>
    <property type="match status" value="1"/>
</dbReference>
<dbReference type="InterPro" id="IPR011042">
    <property type="entry name" value="6-blade_b-propeller_TolB-like"/>
</dbReference>
<dbReference type="FunFam" id="2.120.10.30:FF:000066">
    <property type="entry name" value="ABC transporter permease protein"/>
    <property type="match status" value="1"/>
</dbReference>
<organism evidence="6 7">
    <name type="scientific">Marinobacter persicus</name>
    <dbReference type="NCBI Taxonomy" id="930118"/>
    <lineage>
        <taxon>Bacteria</taxon>
        <taxon>Pseudomonadati</taxon>
        <taxon>Pseudomonadota</taxon>
        <taxon>Gammaproteobacteria</taxon>
        <taxon>Pseudomonadales</taxon>
        <taxon>Marinobacteraceae</taxon>
        <taxon>Marinobacter</taxon>
    </lineage>
</organism>
<evidence type="ECO:0000313" key="7">
    <source>
        <dbReference type="Proteomes" id="UP000239446"/>
    </source>
</evidence>
<evidence type="ECO:0000313" key="8">
    <source>
        <dbReference type="Proteomes" id="UP000239648"/>
    </source>
</evidence>
<protein>
    <submittedName>
        <fullName evidence="6">Gluconolactonase</fullName>
    </submittedName>
</protein>
<dbReference type="AlphaFoldDB" id="A0A2S6G6R6"/>
<reference evidence="6 7" key="2">
    <citation type="submission" date="2018-02" db="EMBL/GenBank/DDBJ databases">
        <title>Subsurface microbial communities from deep shales in Ohio and West Virginia, USA.</title>
        <authorList>
            <person name="Wrighton K."/>
        </authorList>
    </citation>
    <scope>NUCLEOTIDE SEQUENCE [LARGE SCALE GENOMIC DNA]</scope>
    <source>
        <strain evidence="6 7">UTICA-S1B9</strain>
    </source>
</reference>
<dbReference type="SUPFAM" id="SSF63829">
    <property type="entry name" value="Calcium-dependent phosphotriesterase"/>
    <property type="match status" value="1"/>
</dbReference>
<keyword evidence="3" id="KW-0325">Glycoprotein</keyword>
<feature type="domain" description="Strictosidine synthase conserved region" evidence="4">
    <location>
        <begin position="147"/>
        <end position="233"/>
    </location>
</feature>
<keyword evidence="2" id="KW-0597">Phosphoprotein</keyword>